<proteinExistence type="predicted"/>
<gene>
    <name evidence="1" type="ORF">LCGC14_0603410</name>
</gene>
<name>A0A0F9TW47_9ZZZZ</name>
<comment type="caution">
    <text evidence="1">The sequence shown here is derived from an EMBL/GenBank/DDBJ whole genome shotgun (WGS) entry which is preliminary data.</text>
</comment>
<dbReference type="EMBL" id="LAZR01000975">
    <property type="protein sequence ID" value="KKN53371.1"/>
    <property type="molecule type" value="Genomic_DNA"/>
</dbReference>
<dbReference type="AlphaFoldDB" id="A0A0F9TW47"/>
<accession>A0A0F9TW47</accession>
<protein>
    <submittedName>
        <fullName evidence="1">Uncharacterized protein</fullName>
    </submittedName>
</protein>
<evidence type="ECO:0000313" key="1">
    <source>
        <dbReference type="EMBL" id="KKN53371.1"/>
    </source>
</evidence>
<sequence length="501" mass="59007">MEKLTKEELKGMNKKQLYDYCRANGIKGYSNMNKAYITDLILNFYKSGQTTKRPVKKKSILPKKTENKIDKKEVLDRMRKSVDKVGDIREYPDLMREWKSLETNMGLFARMYNEGIDSVNRGKSVPLSVSILMKNYKRNTEVSINKILSELKKRNKPKKPSKKLKLYNFGSSIRTEGIGDVSYIIVTTSKKEAISRIVKVDIKRSGSNWISQRIYINDDVNFLPTDLRKIKGFNPWNTPDILYMIETDKLVGHIISPRATPKIVKMWNVSGELKKVSTINYNLSVKKPVKKFKNFDEFFDWFKYNVAIDLKIAIMNDWRKNENFKTGEEYIEVFKDYDFKKVKDRLKNVENIEYEEDINYQIYFRKNKKTIKKPIKKAKDTFDKFYDKTGAEVYQFSVSIEDGNENIMDIIDEKASKVGFTMSGTHLTEIDHKEYGYQPKYKLKKPKPISRTLLKKIERLVNPVRKDLYDSSVRYKSRYVDGFFYGTKVDNIEDQIKRKLN</sequence>
<reference evidence="1" key="1">
    <citation type="journal article" date="2015" name="Nature">
        <title>Complex archaea that bridge the gap between prokaryotes and eukaryotes.</title>
        <authorList>
            <person name="Spang A."/>
            <person name="Saw J.H."/>
            <person name="Jorgensen S.L."/>
            <person name="Zaremba-Niedzwiedzka K."/>
            <person name="Martijn J."/>
            <person name="Lind A.E."/>
            <person name="van Eijk R."/>
            <person name="Schleper C."/>
            <person name="Guy L."/>
            <person name="Ettema T.J."/>
        </authorList>
    </citation>
    <scope>NUCLEOTIDE SEQUENCE</scope>
</reference>
<organism evidence="1">
    <name type="scientific">marine sediment metagenome</name>
    <dbReference type="NCBI Taxonomy" id="412755"/>
    <lineage>
        <taxon>unclassified sequences</taxon>
        <taxon>metagenomes</taxon>
        <taxon>ecological metagenomes</taxon>
    </lineage>
</organism>